<gene>
    <name evidence="2" type="ORF">DHW61_11205</name>
</gene>
<dbReference type="SUPFAM" id="SSF49373">
    <property type="entry name" value="Invasin/intimin cell-adhesion fragments"/>
    <property type="match status" value="2"/>
</dbReference>
<accession>A0A3D2X892</accession>
<sequence>MSVLGKKVYGWEDVDFDLWGYDDGKIFSYTIEPGKSKTKKLHLAAGGYYFQITPSDDLDYKFTIEDISVYATAIKLKEEKFSLAVGDYKILKYTTTPSGTCAGNIKWSSDNKKVATVSETGEVKGIALGQATITGELEGGNKVKCKVTVNSMLVHTSANSNPKLNAVVGTENKNVSWSSSDKAIATVTSAGKVTTKDINGEVKIVATVDNVKYTYQLLVTNYYTLAQEGITYLKSILKKPKSLQIHSITYGRCKEYGNNPTIVIDYSAQNSFGGMNREYFFFLFNDKMELFGYGEYKDITNAKTLDLKKVKK</sequence>
<dbReference type="InterPro" id="IPR003343">
    <property type="entry name" value="Big_2"/>
</dbReference>
<dbReference type="InterPro" id="IPR008964">
    <property type="entry name" value="Invasin/intimin_cell_adhesion"/>
</dbReference>
<protein>
    <recommendedName>
        <fullName evidence="1">BIG2 domain-containing protein</fullName>
    </recommendedName>
</protein>
<feature type="domain" description="BIG2" evidence="1">
    <location>
        <begin position="70"/>
        <end position="147"/>
    </location>
</feature>
<evidence type="ECO:0000259" key="1">
    <source>
        <dbReference type="SMART" id="SM00635"/>
    </source>
</evidence>
<evidence type="ECO:0000313" key="2">
    <source>
        <dbReference type="EMBL" id="HCL02957.1"/>
    </source>
</evidence>
<proteinExistence type="predicted"/>
<dbReference type="EMBL" id="DPVV01000374">
    <property type="protein sequence ID" value="HCL02957.1"/>
    <property type="molecule type" value="Genomic_DNA"/>
</dbReference>
<dbReference type="Pfam" id="PF02368">
    <property type="entry name" value="Big_2"/>
    <property type="match status" value="1"/>
</dbReference>
<organism evidence="2 3">
    <name type="scientific">Lachnoclostridium phytofermentans</name>
    <dbReference type="NCBI Taxonomy" id="66219"/>
    <lineage>
        <taxon>Bacteria</taxon>
        <taxon>Bacillati</taxon>
        <taxon>Bacillota</taxon>
        <taxon>Clostridia</taxon>
        <taxon>Lachnospirales</taxon>
        <taxon>Lachnospiraceae</taxon>
    </lineage>
</organism>
<evidence type="ECO:0000313" key="3">
    <source>
        <dbReference type="Proteomes" id="UP000262969"/>
    </source>
</evidence>
<name>A0A3D2X892_9FIRM</name>
<dbReference type="AlphaFoldDB" id="A0A3D2X892"/>
<dbReference type="SMART" id="SM00635">
    <property type="entry name" value="BID_2"/>
    <property type="match status" value="1"/>
</dbReference>
<dbReference type="Pfam" id="PF26182">
    <property type="entry name" value="Ig_NUP210_5th"/>
    <property type="match status" value="1"/>
</dbReference>
<reference evidence="2 3" key="1">
    <citation type="journal article" date="2018" name="Nat. Biotechnol.">
        <title>A standardized bacterial taxonomy based on genome phylogeny substantially revises the tree of life.</title>
        <authorList>
            <person name="Parks D.H."/>
            <person name="Chuvochina M."/>
            <person name="Waite D.W."/>
            <person name="Rinke C."/>
            <person name="Skarshewski A."/>
            <person name="Chaumeil P.A."/>
            <person name="Hugenholtz P."/>
        </authorList>
    </citation>
    <scope>NUCLEOTIDE SEQUENCE [LARGE SCALE GENOMIC DNA]</scope>
    <source>
        <strain evidence="2">UBA11728</strain>
    </source>
</reference>
<dbReference type="Gene3D" id="2.60.40.1080">
    <property type="match status" value="2"/>
</dbReference>
<comment type="caution">
    <text evidence="2">The sequence shown here is derived from an EMBL/GenBank/DDBJ whole genome shotgun (WGS) entry which is preliminary data.</text>
</comment>
<dbReference type="Proteomes" id="UP000262969">
    <property type="component" value="Unassembled WGS sequence"/>
</dbReference>